<sequence>MDLLHFDPQPLYFEDPLPEGVHDLIEEAGRHYGQPEAEALLARAAALAPDHLVVLVARYRYYFYQHRIVEAQDVVWHAIGVSGAQLGLPADGAGLTVELVAAAARVSMTLTRFYLSSIKAAAYVKMRLDEIPAAIALLQTLVEIDEADRMGGKVLLDIAHARQNGTSDDEDELETESIL</sequence>
<dbReference type="RefSeq" id="WP_011764284.1">
    <property type="nucleotide sequence ID" value="NC_008702.1"/>
</dbReference>
<dbReference type="STRING" id="62928.azo0549"/>
<dbReference type="HOGENOM" id="CLU_114962_0_0_4"/>
<organism evidence="1 2">
    <name type="scientific">Azoarcus sp. (strain BH72)</name>
    <dbReference type="NCBI Taxonomy" id="418699"/>
    <lineage>
        <taxon>Bacteria</taxon>
        <taxon>Pseudomonadati</taxon>
        <taxon>Pseudomonadota</taxon>
        <taxon>Betaproteobacteria</taxon>
        <taxon>Rhodocyclales</taxon>
        <taxon>Zoogloeaceae</taxon>
        <taxon>Azoarcus</taxon>
    </lineage>
</organism>
<dbReference type="Proteomes" id="UP000002588">
    <property type="component" value="Chromosome"/>
</dbReference>
<dbReference type="KEGG" id="azo:azo0549"/>
<name>A1K2W1_AZOSB</name>
<protein>
    <submittedName>
        <fullName evidence="1">Uncharacterized protein</fullName>
    </submittedName>
</protein>
<dbReference type="eggNOG" id="COG0457">
    <property type="taxonomic scope" value="Bacteria"/>
</dbReference>
<keyword evidence="2" id="KW-1185">Reference proteome</keyword>
<proteinExistence type="predicted"/>
<evidence type="ECO:0000313" key="1">
    <source>
        <dbReference type="EMBL" id="CAL93166.1"/>
    </source>
</evidence>
<gene>
    <name evidence="1" type="ordered locus">azo0549</name>
</gene>
<reference evidence="1 2" key="1">
    <citation type="journal article" date="2006" name="Nat. Biotechnol.">
        <title>Complete genome of the mutualistic, N2-fixing grass endophyte Azoarcus sp. strain BH72.</title>
        <authorList>
            <person name="Krause A."/>
            <person name="Ramakumar A."/>
            <person name="Bartels D."/>
            <person name="Battistoni F."/>
            <person name="Bekel T."/>
            <person name="Boch J."/>
            <person name="Boehm M."/>
            <person name="Friedrich F."/>
            <person name="Hurek T."/>
            <person name="Krause L."/>
            <person name="Linke B."/>
            <person name="McHardy A.C."/>
            <person name="Sarkar A."/>
            <person name="Schneiker S."/>
            <person name="Syed A.A."/>
            <person name="Thauer R."/>
            <person name="Vorhoelter F.-J."/>
            <person name="Weidner S."/>
            <person name="Puehler A."/>
            <person name="Reinhold-Hurek B."/>
            <person name="Kaiser O."/>
            <person name="Goesmann A."/>
        </authorList>
    </citation>
    <scope>NUCLEOTIDE SEQUENCE [LARGE SCALE GENOMIC DNA]</scope>
    <source>
        <strain evidence="1 2">BH72</strain>
    </source>
</reference>
<dbReference type="OrthoDB" id="9812003at2"/>
<dbReference type="EMBL" id="AM406670">
    <property type="protein sequence ID" value="CAL93166.1"/>
    <property type="molecule type" value="Genomic_DNA"/>
</dbReference>
<dbReference type="KEGG" id="aoa:dqs_0559"/>
<evidence type="ECO:0000313" key="2">
    <source>
        <dbReference type="Proteomes" id="UP000002588"/>
    </source>
</evidence>
<dbReference type="AlphaFoldDB" id="A1K2W1"/>
<accession>A1K2W1</accession>